<evidence type="ECO:0000256" key="1">
    <source>
        <dbReference type="SAM" id="MobiDB-lite"/>
    </source>
</evidence>
<organism evidence="2 3">
    <name type="scientific">Puccinia graminis f. sp. tritici</name>
    <dbReference type="NCBI Taxonomy" id="56615"/>
    <lineage>
        <taxon>Eukaryota</taxon>
        <taxon>Fungi</taxon>
        <taxon>Dikarya</taxon>
        <taxon>Basidiomycota</taxon>
        <taxon>Pucciniomycotina</taxon>
        <taxon>Pucciniomycetes</taxon>
        <taxon>Pucciniales</taxon>
        <taxon>Pucciniaceae</taxon>
        <taxon>Puccinia</taxon>
    </lineage>
</organism>
<accession>A0A5B0MMP0</accession>
<evidence type="ECO:0000313" key="2">
    <source>
        <dbReference type="EMBL" id="KAA1077304.1"/>
    </source>
</evidence>
<proteinExistence type="predicted"/>
<sequence>MESDWARSEASFIAQIRFLSDYREYMFNHGEHDFPSDQDLLNPLLGQKETGRATSIQGILAPRAGSTIIEHLEPISKRSTLENAGAEIVVDYAKPMSDVVPVPNLGPRDRHILLLEAPWIAAFNATTPDPQASYASIKTQEDSKVLKTGADAPSPPSCE</sequence>
<feature type="region of interest" description="Disordered" evidence="1">
    <location>
        <begin position="130"/>
        <end position="159"/>
    </location>
</feature>
<dbReference type="Proteomes" id="UP000324748">
    <property type="component" value="Unassembled WGS sequence"/>
</dbReference>
<gene>
    <name evidence="2" type="ORF">PGT21_002584</name>
</gene>
<dbReference type="EMBL" id="VSWC01000144">
    <property type="protein sequence ID" value="KAA1077304.1"/>
    <property type="molecule type" value="Genomic_DNA"/>
</dbReference>
<protein>
    <submittedName>
        <fullName evidence="2">Uncharacterized protein</fullName>
    </submittedName>
</protein>
<comment type="caution">
    <text evidence="2">The sequence shown here is derived from an EMBL/GenBank/DDBJ whole genome shotgun (WGS) entry which is preliminary data.</text>
</comment>
<evidence type="ECO:0000313" key="3">
    <source>
        <dbReference type="Proteomes" id="UP000324748"/>
    </source>
</evidence>
<reference evidence="2 3" key="1">
    <citation type="submission" date="2019-05" db="EMBL/GenBank/DDBJ databases">
        <title>Emergence of the Ug99 lineage of the wheat stem rust pathogen through somatic hybridization.</title>
        <authorList>
            <person name="Li F."/>
            <person name="Upadhyaya N.M."/>
            <person name="Sperschneider J."/>
            <person name="Matny O."/>
            <person name="Nguyen-Phuc H."/>
            <person name="Mago R."/>
            <person name="Raley C."/>
            <person name="Miller M.E."/>
            <person name="Silverstein K.A.T."/>
            <person name="Henningsen E."/>
            <person name="Hirsch C.D."/>
            <person name="Visser B."/>
            <person name="Pretorius Z.A."/>
            <person name="Steffenson B.J."/>
            <person name="Schwessinger B."/>
            <person name="Dodds P.N."/>
            <person name="Figueroa M."/>
        </authorList>
    </citation>
    <scope>NUCLEOTIDE SEQUENCE [LARGE SCALE GENOMIC DNA]</scope>
    <source>
        <strain evidence="2">21-0</strain>
    </source>
</reference>
<dbReference type="AlphaFoldDB" id="A0A5B0MMP0"/>
<keyword evidence="3" id="KW-1185">Reference proteome</keyword>
<name>A0A5B0MMP0_PUCGR</name>